<feature type="domain" description="Cupin type-2" evidence="2">
    <location>
        <begin position="13"/>
        <end position="77"/>
    </location>
</feature>
<dbReference type="GO" id="GO:0046872">
    <property type="term" value="F:metal ion binding"/>
    <property type="evidence" value="ECO:0007669"/>
    <property type="project" value="UniProtKB-KW"/>
</dbReference>
<dbReference type="InterPro" id="IPR051610">
    <property type="entry name" value="GPI/OXD"/>
</dbReference>
<proteinExistence type="predicted"/>
<reference evidence="3 4" key="1">
    <citation type="submission" date="2019-10" db="EMBL/GenBank/DDBJ databases">
        <title>Rubrobacter sp nov SCSIO 52090 isolated from a deep-sea sediment in the South China Sea.</title>
        <authorList>
            <person name="Chen R.W."/>
        </authorList>
    </citation>
    <scope>NUCLEOTIDE SEQUENCE [LARGE SCALE GENOMIC DNA]</scope>
    <source>
        <strain evidence="3 4">SCSIO 52909</strain>
    </source>
</reference>
<name>A0A6G8QAE4_9ACTN</name>
<dbReference type="Proteomes" id="UP000501452">
    <property type="component" value="Chromosome"/>
</dbReference>
<evidence type="ECO:0000259" key="2">
    <source>
        <dbReference type="Pfam" id="PF07883"/>
    </source>
</evidence>
<dbReference type="EMBL" id="CP045119">
    <property type="protein sequence ID" value="QIN83464.1"/>
    <property type="molecule type" value="Genomic_DNA"/>
</dbReference>
<keyword evidence="1" id="KW-0479">Metal-binding</keyword>
<evidence type="ECO:0000256" key="1">
    <source>
        <dbReference type="ARBA" id="ARBA00022723"/>
    </source>
</evidence>
<dbReference type="Gene3D" id="2.60.120.10">
    <property type="entry name" value="Jelly Rolls"/>
    <property type="match status" value="1"/>
</dbReference>
<accession>A0A6G8QAE4</accession>
<dbReference type="Pfam" id="PF07883">
    <property type="entry name" value="Cupin_2"/>
    <property type="match status" value="1"/>
</dbReference>
<dbReference type="KEGG" id="rub:GBA63_13080"/>
<dbReference type="InterPro" id="IPR011051">
    <property type="entry name" value="RmlC_Cupin_sf"/>
</dbReference>
<evidence type="ECO:0000313" key="4">
    <source>
        <dbReference type="Proteomes" id="UP000501452"/>
    </source>
</evidence>
<dbReference type="PANTHER" id="PTHR35848:SF6">
    <property type="entry name" value="CUPIN TYPE-2 DOMAIN-CONTAINING PROTEIN"/>
    <property type="match status" value="1"/>
</dbReference>
<sequence>MSPKPVVARDLGVAKMPPGGTLGEHRHRQAEVYLVLSGSGCVRVDGEEAPIEAGSAVFIPGDAAHSCENTGASELRVAYVLAADSFEDVDYVFED</sequence>
<dbReference type="AlphaFoldDB" id="A0A6G8QAE4"/>
<keyword evidence="4" id="KW-1185">Reference proteome</keyword>
<dbReference type="SUPFAM" id="SSF51182">
    <property type="entry name" value="RmlC-like cupins"/>
    <property type="match status" value="1"/>
</dbReference>
<dbReference type="InterPro" id="IPR013096">
    <property type="entry name" value="Cupin_2"/>
</dbReference>
<evidence type="ECO:0000313" key="3">
    <source>
        <dbReference type="EMBL" id="QIN83464.1"/>
    </source>
</evidence>
<gene>
    <name evidence="3" type="ORF">GBA63_13080</name>
</gene>
<organism evidence="3 4">
    <name type="scientific">Rubrobacter tropicus</name>
    <dbReference type="NCBI Taxonomy" id="2653851"/>
    <lineage>
        <taxon>Bacteria</taxon>
        <taxon>Bacillati</taxon>
        <taxon>Actinomycetota</taxon>
        <taxon>Rubrobacteria</taxon>
        <taxon>Rubrobacterales</taxon>
        <taxon>Rubrobacteraceae</taxon>
        <taxon>Rubrobacter</taxon>
    </lineage>
</organism>
<dbReference type="InterPro" id="IPR014710">
    <property type="entry name" value="RmlC-like_jellyroll"/>
</dbReference>
<protein>
    <submittedName>
        <fullName evidence="3">Cupin domain-containing protein</fullName>
    </submittedName>
</protein>
<dbReference type="RefSeq" id="WP_166176778.1">
    <property type="nucleotide sequence ID" value="NZ_CP045119.1"/>
</dbReference>
<dbReference type="PANTHER" id="PTHR35848">
    <property type="entry name" value="OXALATE-BINDING PROTEIN"/>
    <property type="match status" value="1"/>
</dbReference>